<proteinExistence type="predicted"/>
<comment type="caution">
    <text evidence="2">The sequence shown here is derived from an EMBL/GenBank/DDBJ whole genome shotgun (WGS) entry which is preliminary data.</text>
</comment>
<name>A0ABP1QQV1_9HEXA</name>
<evidence type="ECO:0000313" key="3">
    <source>
        <dbReference type="Proteomes" id="UP001642540"/>
    </source>
</evidence>
<keyword evidence="3" id="KW-1185">Reference proteome</keyword>
<gene>
    <name evidence="2" type="ORF">ODALV1_LOCUS14096</name>
</gene>
<reference evidence="2 3" key="1">
    <citation type="submission" date="2024-08" db="EMBL/GenBank/DDBJ databases">
        <authorList>
            <person name="Cucini C."/>
            <person name="Frati F."/>
        </authorList>
    </citation>
    <scope>NUCLEOTIDE SEQUENCE [LARGE SCALE GENOMIC DNA]</scope>
</reference>
<protein>
    <submittedName>
        <fullName evidence="2">Uncharacterized protein</fullName>
    </submittedName>
</protein>
<dbReference type="Proteomes" id="UP001642540">
    <property type="component" value="Unassembled WGS sequence"/>
</dbReference>
<evidence type="ECO:0000313" key="2">
    <source>
        <dbReference type="EMBL" id="CAL8110265.1"/>
    </source>
</evidence>
<accession>A0ABP1QQV1</accession>
<sequence length="167" mass="18846">MSDIRRDAELLKEITTGYRSLVNNFLDFSAKLNSYFQETAKRLEEQVNDEFQHQGTSQQAPNRTPKNNTITTVLPPKNESNTDDNGQASKDCNEPLCPNRPQPSPSTMAHTGYIHLPFTEESRTALLKYIPPEDTRELGGNTKDECLTISCPKCCSKLEIKVEVKQI</sequence>
<feature type="region of interest" description="Disordered" evidence="1">
    <location>
        <begin position="49"/>
        <end position="105"/>
    </location>
</feature>
<organism evidence="2 3">
    <name type="scientific">Orchesella dallaii</name>
    <dbReference type="NCBI Taxonomy" id="48710"/>
    <lineage>
        <taxon>Eukaryota</taxon>
        <taxon>Metazoa</taxon>
        <taxon>Ecdysozoa</taxon>
        <taxon>Arthropoda</taxon>
        <taxon>Hexapoda</taxon>
        <taxon>Collembola</taxon>
        <taxon>Entomobryomorpha</taxon>
        <taxon>Entomobryoidea</taxon>
        <taxon>Orchesellidae</taxon>
        <taxon>Orchesellinae</taxon>
        <taxon>Orchesella</taxon>
    </lineage>
</organism>
<feature type="compositionally biased region" description="Polar residues" evidence="1">
    <location>
        <begin position="53"/>
        <end position="72"/>
    </location>
</feature>
<dbReference type="EMBL" id="CAXLJM020000043">
    <property type="protein sequence ID" value="CAL8110265.1"/>
    <property type="molecule type" value="Genomic_DNA"/>
</dbReference>
<evidence type="ECO:0000256" key="1">
    <source>
        <dbReference type="SAM" id="MobiDB-lite"/>
    </source>
</evidence>